<dbReference type="Proteomes" id="UP000278351">
    <property type="component" value="Unassembled WGS sequence"/>
</dbReference>
<organism evidence="1 2">
    <name type="scientific">Chitinophaga lutea</name>
    <dbReference type="NCBI Taxonomy" id="2488634"/>
    <lineage>
        <taxon>Bacteria</taxon>
        <taxon>Pseudomonadati</taxon>
        <taxon>Bacteroidota</taxon>
        <taxon>Chitinophagia</taxon>
        <taxon>Chitinophagales</taxon>
        <taxon>Chitinophagaceae</taxon>
        <taxon>Chitinophaga</taxon>
    </lineage>
</organism>
<evidence type="ECO:0000313" key="2">
    <source>
        <dbReference type="Proteomes" id="UP000278351"/>
    </source>
</evidence>
<keyword evidence="2" id="KW-1185">Reference proteome</keyword>
<dbReference type="OrthoDB" id="620680at2"/>
<dbReference type="EMBL" id="RPDH01000001">
    <property type="protein sequence ID" value="RPE14214.1"/>
    <property type="molecule type" value="Genomic_DNA"/>
</dbReference>
<protein>
    <submittedName>
        <fullName evidence="1">Uncharacterized protein</fullName>
    </submittedName>
</protein>
<name>A0A3N4QRK6_9BACT</name>
<dbReference type="RefSeq" id="WP_123846726.1">
    <property type="nucleotide sequence ID" value="NZ_RPDH01000001.1"/>
</dbReference>
<proteinExistence type="predicted"/>
<gene>
    <name evidence="1" type="ORF">EGT74_12125</name>
</gene>
<comment type="caution">
    <text evidence="1">The sequence shown here is derived from an EMBL/GenBank/DDBJ whole genome shotgun (WGS) entry which is preliminary data.</text>
</comment>
<accession>A0A3N4QRK6</accession>
<sequence>MFRRIVYTNASSFTNTLISDPSKATTDRADALFNLHPAELHALLESAWSFRVRNNNLPSGHPENKTGLRGLPDSIIALFDNSWFNASKFVTQNDSTDPCTGHSLWDHLIYAYVIESTQIYKVFRKLVENYAKGDFEINLTPEVLQWLHNTETLWFADPPVLSSFNMVSHLRTDMYLTRSGLYYRFFGFPLPGDEQLPYYKAKSSHLNYRRSFERFAEEVWIGIENEANITGRRPIDDAAIAFSAYEMQKNFLSQRNNGDITKQEFFFVSMMAWFHLSLEYNSPIVKAFGINEQSPAQRLFALANIVGVPANGLSENLFRLADNMSLLLTLVESGIFNDEANVPQLYANTSPISAIMKQIIFNYSHVSGNNLKARAVKTYESMPLQKGNGIVADNGHAALLS</sequence>
<evidence type="ECO:0000313" key="1">
    <source>
        <dbReference type="EMBL" id="RPE14214.1"/>
    </source>
</evidence>
<reference evidence="1 2" key="1">
    <citation type="submission" date="2018-11" db="EMBL/GenBank/DDBJ databases">
        <title>Chitinophaga lutea sp.nov., isolate from arsenic contaminated soil.</title>
        <authorList>
            <person name="Zong Y."/>
        </authorList>
    </citation>
    <scope>NUCLEOTIDE SEQUENCE [LARGE SCALE GENOMIC DNA]</scope>
    <source>
        <strain evidence="1 2">ZY74</strain>
    </source>
</reference>
<dbReference type="AlphaFoldDB" id="A0A3N4QRK6"/>